<feature type="domain" description="HTH araC/xylS-type" evidence="4">
    <location>
        <begin position="181"/>
        <end position="279"/>
    </location>
</feature>
<dbReference type="EMBL" id="JBHUIT010000016">
    <property type="protein sequence ID" value="MFD2256805.1"/>
    <property type="molecule type" value="Genomic_DNA"/>
</dbReference>
<evidence type="ECO:0000256" key="3">
    <source>
        <dbReference type="ARBA" id="ARBA00023163"/>
    </source>
</evidence>
<dbReference type="SUPFAM" id="SSF46689">
    <property type="entry name" value="Homeodomain-like"/>
    <property type="match status" value="2"/>
</dbReference>
<dbReference type="InterPro" id="IPR014710">
    <property type="entry name" value="RmlC-like_jellyroll"/>
</dbReference>
<name>A0ABW5D7T4_9BACT</name>
<dbReference type="PROSITE" id="PS01124">
    <property type="entry name" value="HTH_ARAC_FAMILY_2"/>
    <property type="match status" value="1"/>
</dbReference>
<dbReference type="Proteomes" id="UP001597375">
    <property type="component" value="Unassembled WGS sequence"/>
</dbReference>
<dbReference type="Pfam" id="PF02311">
    <property type="entry name" value="AraC_binding"/>
    <property type="match status" value="1"/>
</dbReference>
<evidence type="ECO:0000313" key="6">
    <source>
        <dbReference type="Proteomes" id="UP001597375"/>
    </source>
</evidence>
<dbReference type="InterPro" id="IPR009057">
    <property type="entry name" value="Homeodomain-like_sf"/>
</dbReference>
<accession>A0ABW5D7T4</accession>
<dbReference type="SUPFAM" id="SSF51182">
    <property type="entry name" value="RmlC-like cupins"/>
    <property type="match status" value="1"/>
</dbReference>
<keyword evidence="3" id="KW-0804">Transcription</keyword>
<dbReference type="PROSITE" id="PS00041">
    <property type="entry name" value="HTH_ARAC_FAMILY_1"/>
    <property type="match status" value="1"/>
</dbReference>
<organism evidence="5 6">
    <name type="scientific">Luteolibacter algae</name>
    <dbReference type="NCBI Taxonomy" id="454151"/>
    <lineage>
        <taxon>Bacteria</taxon>
        <taxon>Pseudomonadati</taxon>
        <taxon>Verrucomicrobiota</taxon>
        <taxon>Verrucomicrobiia</taxon>
        <taxon>Verrucomicrobiales</taxon>
        <taxon>Verrucomicrobiaceae</taxon>
        <taxon>Luteolibacter</taxon>
    </lineage>
</organism>
<dbReference type="InterPro" id="IPR018060">
    <property type="entry name" value="HTH_AraC"/>
</dbReference>
<gene>
    <name evidence="5" type="ORF">ACFSSA_08970</name>
</gene>
<dbReference type="SMART" id="SM00342">
    <property type="entry name" value="HTH_ARAC"/>
    <property type="match status" value="1"/>
</dbReference>
<dbReference type="PRINTS" id="PR00032">
    <property type="entry name" value="HTHARAC"/>
</dbReference>
<dbReference type="InterPro" id="IPR020449">
    <property type="entry name" value="Tscrpt_reg_AraC-type_HTH"/>
</dbReference>
<evidence type="ECO:0000256" key="2">
    <source>
        <dbReference type="ARBA" id="ARBA00023125"/>
    </source>
</evidence>
<keyword evidence="2" id="KW-0238">DNA-binding</keyword>
<dbReference type="PANTHER" id="PTHR43280:SF27">
    <property type="entry name" value="TRANSCRIPTIONAL REGULATOR MTLR"/>
    <property type="match status" value="1"/>
</dbReference>
<evidence type="ECO:0000313" key="5">
    <source>
        <dbReference type="EMBL" id="MFD2256805.1"/>
    </source>
</evidence>
<reference evidence="6" key="1">
    <citation type="journal article" date="2019" name="Int. J. Syst. Evol. Microbiol.">
        <title>The Global Catalogue of Microorganisms (GCM) 10K type strain sequencing project: providing services to taxonomists for standard genome sequencing and annotation.</title>
        <authorList>
            <consortium name="The Broad Institute Genomics Platform"/>
            <consortium name="The Broad Institute Genome Sequencing Center for Infectious Disease"/>
            <person name="Wu L."/>
            <person name="Ma J."/>
        </authorList>
    </citation>
    <scope>NUCLEOTIDE SEQUENCE [LARGE SCALE GENOMIC DNA]</scope>
    <source>
        <strain evidence="6">CGMCC 4.7106</strain>
    </source>
</reference>
<dbReference type="InterPro" id="IPR003313">
    <property type="entry name" value="AraC-bd"/>
</dbReference>
<dbReference type="Gene3D" id="2.60.120.10">
    <property type="entry name" value="Jelly Rolls"/>
    <property type="match status" value="1"/>
</dbReference>
<dbReference type="InterPro" id="IPR011051">
    <property type="entry name" value="RmlC_Cupin_sf"/>
</dbReference>
<dbReference type="RefSeq" id="WP_386820093.1">
    <property type="nucleotide sequence ID" value="NZ_JBHUIT010000016.1"/>
</dbReference>
<keyword evidence="6" id="KW-1185">Reference proteome</keyword>
<dbReference type="PANTHER" id="PTHR43280">
    <property type="entry name" value="ARAC-FAMILY TRANSCRIPTIONAL REGULATOR"/>
    <property type="match status" value="1"/>
</dbReference>
<dbReference type="Pfam" id="PF12833">
    <property type="entry name" value="HTH_18"/>
    <property type="match status" value="1"/>
</dbReference>
<comment type="caution">
    <text evidence="5">The sequence shown here is derived from an EMBL/GenBank/DDBJ whole genome shotgun (WGS) entry which is preliminary data.</text>
</comment>
<dbReference type="Gene3D" id="1.10.10.60">
    <property type="entry name" value="Homeodomain-like"/>
    <property type="match status" value="2"/>
</dbReference>
<dbReference type="InterPro" id="IPR018062">
    <property type="entry name" value="HTH_AraC-typ_CS"/>
</dbReference>
<proteinExistence type="predicted"/>
<keyword evidence="1" id="KW-0805">Transcription regulation</keyword>
<evidence type="ECO:0000256" key="1">
    <source>
        <dbReference type="ARBA" id="ARBA00023015"/>
    </source>
</evidence>
<protein>
    <submittedName>
        <fullName evidence="5">AraC family transcriptional regulator</fullName>
    </submittedName>
</protein>
<evidence type="ECO:0000259" key="4">
    <source>
        <dbReference type="PROSITE" id="PS01124"/>
    </source>
</evidence>
<sequence>MRLTRENTPTSDGSPLLCLEIYQPHFDSHYHHHPEIEITWILNGDGQRLIGDSLENFTGGDLVLIGSDLPHQYRSAGGGQAIGKVLKFDASFLENDFSRIPECKSVRGLLERSGRGLIFSDPTRQAAQRKIDAIFRTESRLGKILGLIELLHLLGGDETAQTLAGLTYESNVKPKQIARLERVLNYIDSHWREPITLADVAEIAALHPQSLSRFFQQHLGMDFRSHLIKLRLSHAAQMLLETEQTVTEIAFSCGFNNIANFNRHFRSIYQRTPSTYRKG</sequence>